<comment type="caution">
    <text evidence="2">The sequence shown here is derived from an EMBL/GenBank/DDBJ whole genome shotgun (WGS) entry which is preliminary data.</text>
</comment>
<keyword evidence="1" id="KW-0732">Signal</keyword>
<organism evidence="2 3">
    <name type="scientific">Xenotaenia resolanae</name>
    <dbReference type="NCBI Taxonomy" id="208358"/>
    <lineage>
        <taxon>Eukaryota</taxon>
        <taxon>Metazoa</taxon>
        <taxon>Chordata</taxon>
        <taxon>Craniata</taxon>
        <taxon>Vertebrata</taxon>
        <taxon>Euteleostomi</taxon>
        <taxon>Actinopterygii</taxon>
        <taxon>Neopterygii</taxon>
        <taxon>Teleostei</taxon>
        <taxon>Neoteleostei</taxon>
        <taxon>Acanthomorphata</taxon>
        <taxon>Ovalentaria</taxon>
        <taxon>Atherinomorphae</taxon>
        <taxon>Cyprinodontiformes</taxon>
        <taxon>Goodeidae</taxon>
        <taxon>Xenotaenia</taxon>
    </lineage>
</organism>
<gene>
    <name evidence="2" type="ORF">XENORESO_015965</name>
</gene>
<reference evidence="2 3" key="1">
    <citation type="submission" date="2021-06" db="EMBL/GenBank/DDBJ databases">
        <authorList>
            <person name="Palmer J.M."/>
        </authorList>
    </citation>
    <scope>NUCLEOTIDE SEQUENCE [LARGE SCALE GENOMIC DNA]</scope>
    <source>
        <strain evidence="2 3">XR_2019</strain>
        <tissue evidence="2">Muscle</tissue>
    </source>
</reference>
<keyword evidence="3" id="KW-1185">Reference proteome</keyword>
<dbReference type="Proteomes" id="UP001444071">
    <property type="component" value="Unassembled WGS sequence"/>
</dbReference>
<feature type="signal peptide" evidence="1">
    <location>
        <begin position="1"/>
        <end position="22"/>
    </location>
</feature>
<protein>
    <submittedName>
        <fullName evidence="2">Uncharacterized protein</fullName>
    </submittedName>
</protein>
<evidence type="ECO:0000313" key="2">
    <source>
        <dbReference type="EMBL" id="MEQ2261800.1"/>
    </source>
</evidence>
<sequence length="130" mass="14850">MFLLTLFLDIIFFLFSFHRLSISPTISSMSSSLSPTVVPAAGPQRLLLRTKHVCPQLHPDHHRHQLRRVGLLPDLQQEHEQSIPAGNVTTFSHMDIFQHIRLLALMSGYLKARSTDVHVFSGCRYSQKFT</sequence>
<evidence type="ECO:0000313" key="3">
    <source>
        <dbReference type="Proteomes" id="UP001444071"/>
    </source>
</evidence>
<evidence type="ECO:0000256" key="1">
    <source>
        <dbReference type="SAM" id="SignalP"/>
    </source>
</evidence>
<accession>A0ABV0VXG9</accession>
<feature type="chain" id="PRO_5046513875" evidence="1">
    <location>
        <begin position="23"/>
        <end position="130"/>
    </location>
</feature>
<name>A0ABV0VXG9_9TELE</name>
<proteinExistence type="predicted"/>
<dbReference type="EMBL" id="JAHRIM010015222">
    <property type="protein sequence ID" value="MEQ2261800.1"/>
    <property type="molecule type" value="Genomic_DNA"/>
</dbReference>